<comment type="caution">
    <text evidence="1">The sequence shown here is derived from an EMBL/GenBank/DDBJ whole genome shotgun (WGS) entry which is preliminary data.</text>
</comment>
<dbReference type="RefSeq" id="WP_066338928.1">
    <property type="nucleotide sequence ID" value="NZ_LWSG01000044.1"/>
</dbReference>
<evidence type="ECO:0008006" key="3">
    <source>
        <dbReference type="Google" id="ProtNLM"/>
    </source>
</evidence>
<dbReference type="Proteomes" id="UP000078534">
    <property type="component" value="Unassembled WGS sequence"/>
</dbReference>
<dbReference type="SUPFAM" id="SSF49899">
    <property type="entry name" value="Concanavalin A-like lectins/glucanases"/>
    <property type="match status" value="1"/>
</dbReference>
<protein>
    <recommendedName>
        <fullName evidence="3">DUF1080 domain-containing protein</fullName>
    </recommendedName>
</protein>
<dbReference type="STRING" id="152268.A6K24_11140"/>
<evidence type="ECO:0000313" key="1">
    <source>
        <dbReference type="EMBL" id="OAS82677.1"/>
    </source>
</evidence>
<dbReference type="Gene3D" id="2.60.120.560">
    <property type="entry name" value="Exo-inulinase, domain 1"/>
    <property type="match status" value="1"/>
</dbReference>
<dbReference type="AlphaFoldDB" id="A0A179SLW0"/>
<gene>
    <name evidence="1" type="ORF">A6K24_11140</name>
</gene>
<keyword evidence="2" id="KW-1185">Reference proteome</keyword>
<evidence type="ECO:0000313" key="2">
    <source>
        <dbReference type="Proteomes" id="UP000078534"/>
    </source>
</evidence>
<proteinExistence type="predicted"/>
<organism evidence="1 2">
    <name type="scientific">Metabacillus litoralis</name>
    <dbReference type="NCBI Taxonomy" id="152268"/>
    <lineage>
        <taxon>Bacteria</taxon>
        <taxon>Bacillati</taxon>
        <taxon>Bacillota</taxon>
        <taxon>Bacilli</taxon>
        <taxon>Bacillales</taxon>
        <taxon>Bacillaceae</taxon>
        <taxon>Metabacillus</taxon>
    </lineage>
</organism>
<name>A0A179SLW0_9BACI</name>
<reference evidence="2" key="1">
    <citation type="submission" date="2016-04" db="EMBL/GenBank/DDBJ databases">
        <authorList>
            <person name="Lyu Z."/>
            <person name="Lyu W."/>
        </authorList>
    </citation>
    <scope>NUCLEOTIDE SEQUENCE [LARGE SCALE GENOMIC DNA]</scope>
    <source>
        <strain evidence="2">C44</strain>
    </source>
</reference>
<dbReference type="EMBL" id="LWSG01000044">
    <property type="protein sequence ID" value="OAS82677.1"/>
    <property type="molecule type" value="Genomic_DNA"/>
</dbReference>
<dbReference type="InterPro" id="IPR013320">
    <property type="entry name" value="ConA-like_dom_sf"/>
</dbReference>
<sequence>MIRGYYAGINGDGKVTLDQMKNNKWKVLKTLKVFDRIDPNKFYHLKVVTSQNTIKVYVNDTRTPVI</sequence>
<accession>A0A179SLW0</accession>